<name>A0A813I3H8_POLGL</name>
<dbReference type="Proteomes" id="UP000626109">
    <property type="component" value="Unassembled WGS sequence"/>
</dbReference>
<proteinExistence type="predicted"/>
<dbReference type="Gene3D" id="1.20.5.110">
    <property type="match status" value="1"/>
</dbReference>
<evidence type="ECO:0008006" key="4">
    <source>
        <dbReference type="Google" id="ProtNLM"/>
    </source>
</evidence>
<gene>
    <name evidence="2" type="ORF">PGLA2088_LOCUS3093</name>
</gene>
<accession>A0A813I3H8</accession>
<evidence type="ECO:0000313" key="3">
    <source>
        <dbReference type="Proteomes" id="UP000626109"/>
    </source>
</evidence>
<dbReference type="CDD" id="cd15841">
    <property type="entry name" value="SNARE_Qc"/>
    <property type="match status" value="1"/>
</dbReference>
<feature type="coiled-coil region" evidence="1">
    <location>
        <begin position="77"/>
        <end position="117"/>
    </location>
</feature>
<comment type="caution">
    <text evidence="2">The sequence shown here is derived from an EMBL/GenBank/DDBJ whole genome shotgun (WGS) entry which is preliminary data.</text>
</comment>
<dbReference type="SUPFAM" id="SSF58038">
    <property type="entry name" value="SNARE fusion complex"/>
    <property type="match status" value="1"/>
</dbReference>
<protein>
    <recommendedName>
        <fullName evidence="4">t-SNARE coiled-coil homology domain-containing protein</fullName>
    </recommendedName>
</protein>
<feature type="non-terminal residue" evidence="2">
    <location>
        <position position="275"/>
    </location>
</feature>
<evidence type="ECO:0000313" key="2">
    <source>
        <dbReference type="EMBL" id="CAE8644478.1"/>
    </source>
</evidence>
<evidence type="ECO:0000256" key="1">
    <source>
        <dbReference type="SAM" id="Coils"/>
    </source>
</evidence>
<organism evidence="2 3">
    <name type="scientific">Polarella glacialis</name>
    <name type="common">Dinoflagellate</name>
    <dbReference type="NCBI Taxonomy" id="89957"/>
    <lineage>
        <taxon>Eukaryota</taxon>
        <taxon>Sar</taxon>
        <taxon>Alveolata</taxon>
        <taxon>Dinophyceae</taxon>
        <taxon>Suessiales</taxon>
        <taxon>Suessiaceae</taxon>
        <taxon>Polarella</taxon>
    </lineage>
</organism>
<dbReference type="AlphaFoldDB" id="A0A813I3H8"/>
<sequence length="275" mass="31243">LHGIGEFIRRLEKIAEECGEKKAKETEPKDEFLRLKQRVYALLEQARNDIHERQILLKKRGNCQESIQKGYNVRQNLDELKRSLPRLQELHKRAQGKRGAKNKKDELQARYQDIRVLKRHIDEINELFLSGHDVPTDASGAPSFGPQSASLLGLRDIARGTDPEDGRRNMTGEEEGALAAMKKRDGELDQQVGEIGKVIERLDPLAKQIGVTADRQRIRAEGLNTDVSKAEHDIESLNKRVTDIMKYEKNTNFCCQMVLGVSLLCCVGFIFQQVS</sequence>
<dbReference type="EMBL" id="CAJNNW010002600">
    <property type="protein sequence ID" value="CAE8644478.1"/>
    <property type="molecule type" value="Genomic_DNA"/>
</dbReference>
<reference evidence="2" key="1">
    <citation type="submission" date="2021-02" db="EMBL/GenBank/DDBJ databases">
        <authorList>
            <person name="Dougan E. K."/>
            <person name="Rhodes N."/>
            <person name="Thang M."/>
            <person name="Chan C."/>
        </authorList>
    </citation>
    <scope>NUCLEOTIDE SEQUENCE</scope>
</reference>
<keyword evidence="1" id="KW-0175">Coiled coil</keyword>